<protein>
    <submittedName>
        <fullName evidence="2">Alpha/beta fold hydrolase</fullName>
    </submittedName>
</protein>
<dbReference type="EMBL" id="JACOQG010000004">
    <property type="protein sequence ID" value="MBC5778944.1"/>
    <property type="molecule type" value="Genomic_DNA"/>
</dbReference>
<dbReference type="GO" id="GO:0016787">
    <property type="term" value="F:hydrolase activity"/>
    <property type="evidence" value="ECO:0007669"/>
    <property type="project" value="UniProtKB-KW"/>
</dbReference>
<keyword evidence="2" id="KW-0378">Hydrolase</keyword>
<evidence type="ECO:0000313" key="3">
    <source>
        <dbReference type="Proteomes" id="UP000649826"/>
    </source>
</evidence>
<proteinExistence type="predicted"/>
<keyword evidence="3" id="KW-1185">Reference proteome</keyword>
<dbReference type="SUPFAM" id="SSF53474">
    <property type="entry name" value="alpha/beta-Hydrolases"/>
    <property type="match status" value="1"/>
</dbReference>
<organism evidence="2 3">
    <name type="scientific">Blautia difficilis</name>
    <dbReference type="NCBI Taxonomy" id="2763027"/>
    <lineage>
        <taxon>Bacteria</taxon>
        <taxon>Bacillati</taxon>
        <taxon>Bacillota</taxon>
        <taxon>Clostridia</taxon>
        <taxon>Lachnospirales</taxon>
        <taxon>Lachnospiraceae</taxon>
        <taxon>Blautia</taxon>
    </lineage>
</organism>
<dbReference type="Pfam" id="PF00561">
    <property type="entry name" value="Abhydrolase_1"/>
    <property type="match status" value="1"/>
</dbReference>
<gene>
    <name evidence="2" type="ORF">H8Z82_04570</name>
</gene>
<comment type="caution">
    <text evidence="2">The sequence shown here is derived from an EMBL/GenBank/DDBJ whole genome shotgun (WGS) entry which is preliminary data.</text>
</comment>
<dbReference type="PANTHER" id="PTHR46438">
    <property type="entry name" value="ALPHA/BETA-HYDROLASES SUPERFAMILY PROTEIN"/>
    <property type="match status" value="1"/>
</dbReference>
<dbReference type="Gene3D" id="3.40.50.1820">
    <property type="entry name" value="alpha/beta hydrolase"/>
    <property type="match status" value="1"/>
</dbReference>
<accession>A0ABR7IG42</accession>
<sequence>MNKNKHKIITFAALMTVATVVIHFINRTIAAAAQLKQLLGITNSKYFEWRFGNIYYTKKGNGKPILLIHDTLPGASGYEWSEIEEKLAKDHTVYTVDLLGCGRSDKPGITYTNFVYVQMICDFIRKIIGQKTDIIASGFSSSFVIMACHNEKELFNKIMLVNPPSPDCLRQMPTRKDHLLKLALEIPVFGTLIYHMIVSKENVANLFVEKMYYNPFHVNTQMEDAYYEASHSGGCYAKYFYSSMISKYMNINISHAVKSLDNSIYIVEGESEPNGKSIMNEYLTDNPAIETAIINESKHIPQIENPEEFWEHIQIFF</sequence>
<evidence type="ECO:0000313" key="2">
    <source>
        <dbReference type="EMBL" id="MBC5778944.1"/>
    </source>
</evidence>
<dbReference type="RefSeq" id="WP_019163331.1">
    <property type="nucleotide sequence ID" value="NZ_JACOQG010000004.1"/>
</dbReference>
<dbReference type="PANTHER" id="PTHR46438:SF2">
    <property type="entry name" value="ALPHA_BETA-HYDROLASES SUPERFAMILY PROTEIN"/>
    <property type="match status" value="1"/>
</dbReference>
<dbReference type="InterPro" id="IPR029058">
    <property type="entry name" value="AB_hydrolase_fold"/>
</dbReference>
<reference evidence="2 3" key="1">
    <citation type="submission" date="2020-08" db="EMBL/GenBank/DDBJ databases">
        <title>Genome public.</title>
        <authorList>
            <person name="Liu C."/>
            <person name="Sun Q."/>
        </authorList>
    </citation>
    <scope>NUCLEOTIDE SEQUENCE [LARGE SCALE GENOMIC DNA]</scope>
    <source>
        <strain evidence="2 3">M29</strain>
    </source>
</reference>
<name>A0ABR7IG42_9FIRM</name>
<feature type="domain" description="AB hydrolase-1" evidence="1">
    <location>
        <begin position="64"/>
        <end position="174"/>
    </location>
</feature>
<dbReference type="Proteomes" id="UP000649826">
    <property type="component" value="Unassembled WGS sequence"/>
</dbReference>
<evidence type="ECO:0000259" key="1">
    <source>
        <dbReference type="Pfam" id="PF00561"/>
    </source>
</evidence>
<dbReference type="InterPro" id="IPR000073">
    <property type="entry name" value="AB_hydrolase_1"/>
</dbReference>